<dbReference type="STRING" id="1051891.A0A0C3QGQ5"/>
<dbReference type="Pfam" id="PF02205">
    <property type="entry name" value="WH2"/>
    <property type="match status" value="1"/>
</dbReference>
<dbReference type="SMART" id="SM00233">
    <property type="entry name" value="PH"/>
    <property type="match status" value="1"/>
</dbReference>
<dbReference type="GO" id="GO:0035025">
    <property type="term" value="P:positive regulation of Rho protein signal transduction"/>
    <property type="evidence" value="ECO:0007669"/>
    <property type="project" value="TreeGrafter"/>
</dbReference>
<dbReference type="SUPFAM" id="SSF50044">
    <property type="entry name" value="SH3-domain"/>
    <property type="match status" value="2"/>
</dbReference>
<feature type="compositionally biased region" description="Basic and acidic residues" evidence="7">
    <location>
        <begin position="513"/>
        <end position="523"/>
    </location>
</feature>
<feature type="compositionally biased region" description="Pro residues" evidence="7">
    <location>
        <begin position="938"/>
        <end position="951"/>
    </location>
</feature>
<feature type="compositionally biased region" description="Pro residues" evidence="7">
    <location>
        <begin position="959"/>
        <end position="979"/>
    </location>
</feature>
<dbReference type="InterPro" id="IPR051480">
    <property type="entry name" value="Endocytic_GEF_Adapter"/>
</dbReference>
<dbReference type="InterPro" id="IPR000219">
    <property type="entry name" value="DH_dom"/>
</dbReference>
<dbReference type="InterPro" id="IPR001849">
    <property type="entry name" value="PH_domain"/>
</dbReference>
<feature type="domain" description="WH2" evidence="13">
    <location>
        <begin position="989"/>
        <end position="1006"/>
    </location>
</feature>
<dbReference type="Proteomes" id="UP000054248">
    <property type="component" value="Unassembled WGS sequence"/>
</dbReference>
<feature type="compositionally biased region" description="Basic and acidic residues" evidence="7">
    <location>
        <begin position="359"/>
        <end position="447"/>
    </location>
</feature>
<feature type="compositionally biased region" description="Polar residues" evidence="7">
    <location>
        <begin position="287"/>
        <end position="296"/>
    </location>
</feature>
<feature type="compositionally biased region" description="Basic and acidic residues" evidence="7">
    <location>
        <begin position="688"/>
        <end position="730"/>
    </location>
</feature>
<dbReference type="SMART" id="SM00027">
    <property type="entry name" value="EH"/>
    <property type="match status" value="1"/>
</dbReference>
<dbReference type="PROSITE" id="PS50002">
    <property type="entry name" value="SH3"/>
    <property type="match status" value="1"/>
</dbReference>
<dbReference type="InterPro" id="IPR011993">
    <property type="entry name" value="PH-like_dom_sf"/>
</dbReference>
<dbReference type="SUPFAM" id="SSF47473">
    <property type="entry name" value="EF-hand"/>
    <property type="match status" value="1"/>
</dbReference>
<feature type="region of interest" description="Disordered" evidence="7">
    <location>
        <begin position="1421"/>
        <end position="1446"/>
    </location>
</feature>
<dbReference type="Pfam" id="PF00621">
    <property type="entry name" value="RhoGEF"/>
    <property type="match status" value="1"/>
</dbReference>
<dbReference type="PROSITE" id="PS00741">
    <property type="entry name" value="DH_1"/>
    <property type="match status" value="1"/>
</dbReference>
<dbReference type="Gene3D" id="2.30.29.30">
    <property type="entry name" value="Pleckstrin-homology domain (PH domain)/Phosphotyrosine-binding domain (PTB)"/>
    <property type="match status" value="1"/>
</dbReference>
<feature type="domain" description="PH" evidence="9">
    <location>
        <begin position="1693"/>
        <end position="1787"/>
    </location>
</feature>
<feature type="compositionally biased region" description="Pro residues" evidence="7">
    <location>
        <begin position="824"/>
        <end position="848"/>
    </location>
</feature>
<name>A0A0C3QGQ5_9AGAM</name>
<dbReference type="PROSITE" id="PS50222">
    <property type="entry name" value="EF_HAND_2"/>
    <property type="match status" value="1"/>
</dbReference>
<dbReference type="InterPro" id="IPR000261">
    <property type="entry name" value="EH_dom"/>
</dbReference>
<feature type="compositionally biased region" description="Basic and acidic residues" evidence="7">
    <location>
        <begin position="297"/>
        <end position="308"/>
    </location>
</feature>
<dbReference type="SMART" id="SM00326">
    <property type="entry name" value="SH3"/>
    <property type="match status" value="2"/>
</dbReference>
<dbReference type="HOGENOM" id="CLU_235129_0_0_1"/>
<evidence type="ECO:0000259" key="11">
    <source>
        <dbReference type="PROSITE" id="PS50031"/>
    </source>
</evidence>
<feature type="domain" description="DH" evidence="10">
    <location>
        <begin position="1475"/>
        <end position="1656"/>
    </location>
</feature>
<accession>A0A0C3QGQ5</accession>
<dbReference type="CDD" id="cd00052">
    <property type="entry name" value="EH"/>
    <property type="match status" value="1"/>
</dbReference>
<evidence type="ECO:0000256" key="4">
    <source>
        <dbReference type="ARBA" id="ARBA00022443"/>
    </source>
</evidence>
<feature type="compositionally biased region" description="Polar residues" evidence="7">
    <location>
        <begin position="812"/>
        <end position="823"/>
    </location>
</feature>
<evidence type="ECO:0000256" key="1">
    <source>
        <dbReference type="ARBA" id="ARBA00004496"/>
    </source>
</evidence>
<evidence type="ECO:0000256" key="2">
    <source>
        <dbReference type="ARBA" id="ARBA00015110"/>
    </source>
</evidence>
<dbReference type="InterPro" id="IPR036028">
    <property type="entry name" value="SH3-like_dom_sf"/>
</dbReference>
<dbReference type="PANTHER" id="PTHR46006:SF6">
    <property type="entry name" value="INTERSECTIN-2 ISOFORM X1"/>
    <property type="match status" value="1"/>
</dbReference>
<protein>
    <recommendedName>
        <fullName evidence="2">Actin cytoskeleton-regulatory complex protein PAN1</fullName>
    </recommendedName>
    <alternativeName>
        <fullName evidence="3">Actin cytoskeleton-regulatory complex protein pan1</fullName>
    </alternativeName>
</protein>
<comment type="subcellular location">
    <subcellularLocation>
        <location evidence="1">Cytoplasm</location>
    </subcellularLocation>
</comment>
<feature type="compositionally biased region" description="Basic and acidic residues" evidence="7">
    <location>
        <begin position="239"/>
        <end position="269"/>
    </location>
</feature>
<reference evidence="15" key="2">
    <citation type="submission" date="2015-01" db="EMBL/GenBank/DDBJ databases">
        <title>Evolutionary Origins and Diversification of the Mycorrhizal Mutualists.</title>
        <authorList>
            <consortium name="DOE Joint Genome Institute"/>
            <consortium name="Mycorrhizal Genomics Consortium"/>
            <person name="Kohler A."/>
            <person name="Kuo A."/>
            <person name="Nagy L.G."/>
            <person name="Floudas D."/>
            <person name="Copeland A."/>
            <person name="Barry K.W."/>
            <person name="Cichocki N."/>
            <person name="Veneault-Fourrey C."/>
            <person name="LaButti K."/>
            <person name="Lindquist E.A."/>
            <person name="Lipzen A."/>
            <person name="Lundell T."/>
            <person name="Morin E."/>
            <person name="Murat C."/>
            <person name="Riley R."/>
            <person name="Ohm R."/>
            <person name="Sun H."/>
            <person name="Tunlid A."/>
            <person name="Henrissat B."/>
            <person name="Grigoriev I.V."/>
            <person name="Hibbett D.S."/>
            <person name="Martin F."/>
        </authorList>
    </citation>
    <scope>NUCLEOTIDE SEQUENCE [LARGE SCALE GENOMIC DNA]</scope>
    <source>
        <strain evidence="15">MUT 4182</strain>
    </source>
</reference>
<feature type="domain" description="EH" evidence="11">
    <location>
        <begin position="104"/>
        <end position="193"/>
    </location>
</feature>
<feature type="compositionally biased region" description="Pro residues" evidence="7">
    <location>
        <begin position="627"/>
        <end position="645"/>
    </location>
</feature>
<dbReference type="PROSITE" id="PS50010">
    <property type="entry name" value="DH_2"/>
    <property type="match status" value="1"/>
</dbReference>
<dbReference type="SUPFAM" id="SSF48065">
    <property type="entry name" value="DBL homology domain (DH-domain)"/>
    <property type="match status" value="1"/>
</dbReference>
<evidence type="ECO:0000259" key="12">
    <source>
        <dbReference type="PROSITE" id="PS50222"/>
    </source>
</evidence>
<evidence type="ECO:0000259" key="8">
    <source>
        <dbReference type="PROSITE" id="PS50002"/>
    </source>
</evidence>
<dbReference type="Gene3D" id="1.10.238.10">
    <property type="entry name" value="EF-hand"/>
    <property type="match status" value="1"/>
</dbReference>
<feature type="compositionally biased region" description="Low complexity" evidence="7">
    <location>
        <begin position="922"/>
        <end position="937"/>
    </location>
</feature>
<dbReference type="PANTHER" id="PTHR46006">
    <property type="entry name" value="RHO GUANINE NUCLEOTIDE EXCHANGE FACTOR AT 64C, ISOFORM A"/>
    <property type="match status" value="1"/>
</dbReference>
<dbReference type="CDD" id="cd00174">
    <property type="entry name" value="SH3"/>
    <property type="match status" value="1"/>
</dbReference>
<feature type="domain" description="SH3" evidence="8">
    <location>
        <begin position="1184"/>
        <end position="1243"/>
    </location>
</feature>
<dbReference type="Pfam" id="PF14604">
    <property type="entry name" value="SH3_9"/>
    <property type="match status" value="1"/>
</dbReference>
<evidence type="ECO:0000256" key="3">
    <source>
        <dbReference type="ARBA" id="ARBA00020728"/>
    </source>
</evidence>
<dbReference type="InterPro" id="IPR003124">
    <property type="entry name" value="WH2_dom"/>
</dbReference>
<dbReference type="OrthoDB" id="1716625at2759"/>
<dbReference type="InterPro" id="IPR011992">
    <property type="entry name" value="EF-hand-dom_pair"/>
</dbReference>
<dbReference type="GO" id="GO:0005085">
    <property type="term" value="F:guanyl-nucleotide exchange factor activity"/>
    <property type="evidence" value="ECO:0007669"/>
    <property type="project" value="InterPro"/>
</dbReference>
<feature type="region of interest" description="Disordered" evidence="7">
    <location>
        <begin position="1287"/>
        <end position="1344"/>
    </location>
</feature>
<reference evidence="14 15" key="1">
    <citation type="submission" date="2014-04" db="EMBL/GenBank/DDBJ databases">
        <authorList>
            <consortium name="DOE Joint Genome Institute"/>
            <person name="Kuo A."/>
            <person name="Girlanda M."/>
            <person name="Perotto S."/>
            <person name="Kohler A."/>
            <person name="Nagy L.G."/>
            <person name="Floudas D."/>
            <person name="Copeland A."/>
            <person name="Barry K.W."/>
            <person name="Cichocki N."/>
            <person name="Veneault-Fourrey C."/>
            <person name="LaButti K."/>
            <person name="Lindquist E.A."/>
            <person name="Lipzen A."/>
            <person name="Lundell T."/>
            <person name="Morin E."/>
            <person name="Murat C."/>
            <person name="Sun H."/>
            <person name="Tunlid A."/>
            <person name="Henrissat B."/>
            <person name="Grigoriev I.V."/>
            <person name="Hibbett D.S."/>
            <person name="Martin F."/>
            <person name="Nordberg H.P."/>
            <person name="Cantor M.N."/>
            <person name="Hua S.X."/>
        </authorList>
    </citation>
    <scope>NUCLEOTIDE SEQUENCE [LARGE SCALE GENOMIC DNA]</scope>
    <source>
        <strain evidence="14 15">MUT 4182</strain>
    </source>
</reference>
<dbReference type="GO" id="GO:0005737">
    <property type="term" value="C:cytoplasm"/>
    <property type="evidence" value="ECO:0007669"/>
    <property type="project" value="UniProtKB-SubCell"/>
</dbReference>
<feature type="compositionally biased region" description="Low complexity" evidence="7">
    <location>
        <begin position="597"/>
        <end position="611"/>
    </location>
</feature>
<evidence type="ECO:0000313" key="14">
    <source>
        <dbReference type="EMBL" id="KIO25586.1"/>
    </source>
</evidence>
<dbReference type="Pfam" id="PF12763">
    <property type="entry name" value="EH"/>
    <property type="match status" value="1"/>
</dbReference>
<organism evidence="14 15">
    <name type="scientific">Tulasnella calospora MUT 4182</name>
    <dbReference type="NCBI Taxonomy" id="1051891"/>
    <lineage>
        <taxon>Eukaryota</taxon>
        <taxon>Fungi</taxon>
        <taxon>Dikarya</taxon>
        <taxon>Basidiomycota</taxon>
        <taxon>Agaricomycotina</taxon>
        <taxon>Agaricomycetes</taxon>
        <taxon>Cantharellales</taxon>
        <taxon>Tulasnellaceae</taxon>
        <taxon>Tulasnella</taxon>
    </lineage>
</organism>
<feature type="compositionally biased region" description="Pro residues" evidence="7">
    <location>
        <begin position="653"/>
        <end position="677"/>
    </location>
</feature>
<feature type="compositionally biased region" description="Basic and acidic residues" evidence="7">
    <location>
        <begin position="1326"/>
        <end position="1344"/>
    </location>
</feature>
<dbReference type="GO" id="GO:0035556">
    <property type="term" value="P:intracellular signal transduction"/>
    <property type="evidence" value="ECO:0007669"/>
    <property type="project" value="InterPro"/>
</dbReference>
<dbReference type="Pfam" id="PF00169">
    <property type="entry name" value="PH"/>
    <property type="match status" value="1"/>
</dbReference>
<feature type="compositionally biased region" description="Polar residues" evidence="7">
    <location>
        <begin position="1316"/>
        <end position="1325"/>
    </location>
</feature>
<proteinExistence type="predicted"/>
<evidence type="ECO:0000259" key="9">
    <source>
        <dbReference type="PROSITE" id="PS50003"/>
    </source>
</evidence>
<dbReference type="EMBL" id="KN823039">
    <property type="protein sequence ID" value="KIO25586.1"/>
    <property type="molecule type" value="Genomic_DNA"/>
</dbReference>
<feature type="region of interest" description="Disordered" evidence="7">
    <location>
        <begin position="1"/>
        <end position="23"/>
    </location>
</feature>
<evidence type="ECO:0000259" key="13">
    <source>
        <dbReference type="PROSITE" id="PS51082"/>
    </source>
</evidence>
<evidence type="ECO:0000313" key="15">
    <source>
        <dbReference type="Proteomes" id="UP000054248"/>
    </source>
</evidence>
<feature type="compositionally biased region" description="Low complexity" evidence="7">
    <location>
        <begin position="448"/>
        <end position="499"/>
    </location>
</feature>
<feature type="domain" description="EF-hand" evidence="12">
    <location>
        <begin position="137"/>
        <end position="172"/>
    </location>
</feature>
<keyword evidence="4 6" id="KW-0728">SH3 domain</keyword>
<dbReference type="Gene3D" id="2.30.30.40">
    <property type="entry name" value="SH3 Domains"/>
    <property type="match status" value="2"/>
</dbReference>
<dbReference type="Pfam" id="PF00018">
    <property type="entry name" value="SH3_1"/>
    <property type="match status" value="1"/>
</dbReference>
<dbReference type="InterPro" id="IPR001331">
    <property type="entry name" value="GDS_CDC24_CS"/>
</dbReference>
<dbReference type="InterPro" id="IPR001452">
    <property type="entry name" value="SH3_domain"/>
</dbReference>
<dbReference type="GO" id="GO:0003779">
    <property type="term" value="F:actin binding"/>
    <property type="evidence" value="ECO:0007669"/>
    <property type="project" value="InterPro"/>
</dbReference>
<dbReference type="PROSITE" id="PS50003">
    <property type="entry name" value="PH_DOMAIN"/>
    <property type="match status" value="1"/>
</dbReference>
<evidence type="ECO:0000256" key="6">
    <source>
        <dbReference type="PROSITE-ProRule" id="PRU00192"/>
    </source>
</evidence>
<evidence type="ECO:0000259" key="10">
    <source>
        <dbReference type="PROSITE" id="PS50010"/>
    </source>
</evidence>
<keyword evidence="5" id="KW-0963">Cytoplasm</keyword>
<evidence type="ECO:0000256" key="5">
    <source>
        <dbReference type="ARBA" id="ARBA00022490"/>
    </source>
</evidence>
<feature type="region of interest" description="Disordered" evidence="7">
    <location>
        <begin position="1248"/>
        <end position="1270"/>
    </location>
</feature>
<dbReference type="CDD" id="cd00160">
    <property type="entry name" value="RhoGEF"/>
    <property type="match status" value="1"/>
</dbReference>
<dbReference type="SUPFAM" id="SSF50729">
    <property type="entry name" value="PH domain-like"/>
    <property type="match status" value="1"/>
</dbReference>
<gene>
    <name evidence="14" type="ORF">M407DRAFT_15224</name>
</gene>
<feature type="region of interest" description="Disordered" evidence="7">
    <location>
        <begin position="359"/>
        <end position="991"/>
    </location>
</feature>
<feature type="compositionally biased region" description="Basic and acidic residues" evidence="7">
    <location>
        <begin position="548"/>
        <end position="583"/>
    </location>
</feature>
<dbReference type="PROSITE" id="PS50031">
    <property type="entry name" value="EH"/>
    <property type="match status" value="1"/>
</dbReference>
<dbReference type="Gene3D" id="1.20.900.10">
    <property type="entry name" value="Dbl homology (DH) domain"/>
    <property type="match status" value="1"/>
</dbReference>
<dbReference type="InterPro" id="IPR035899">
    <property type="entry name" value="DBL_dom_sf"/>
</dbReference>
<dbReference type="PROSITE" id="PS51082">
    <property type="entry name" value="WH2"/>
    <property type="match status" value="1"/>
</dbReference>
<dbReference type="GO" id="GO:0005509">
    <property type="term" value="F:calcium ion binding"/>
    <property type="evidence" value="ECO:0007669"/>
    <property type="project" value="InterPro"/>
</dbReference>
<dbReference type="InterPro" id="IPR002048">
    <property type="entry name" value="EF_hand_dom"/>
</dbReference>
<dbReference type="SMART" id="SM00325">
    <property type="entry name" value="RhoGEF"/>
    <property type="match status" value="1"/>
</dbReference>
<sequence length="1808" mass="196671">MGGLAPQPTGLLPQQTGWGGSAAGGAGLSPLVAQPTGFGDPRMSMMSQTFMPANTSMPYGPGSTPQFAGPPQQAQGLSLQQSIQQHNQAVGGGPKISWALSKDERKSYDNIFRAWDAQGAGFISGKAVLEVFGQSGLSQDDLSKIWDLADSTNRGSLNLAEFHVAMGIIYRALNGAPIPNVLPPELVPPSERDLGDSVNFLKDILSKDSHERASNGSSPNPQYGKIRSLHGTPAGDPLRGGRKDGAAYVHDDSDTRGYKSSSRHLDRRAVRYGGESPASDLDEMKRQLQSASSQLDSRIEAENARTREDEELEDELNELKYRVKRVQEDLDRTNRGPRSVRKDEERRRLERELLQLLHEKIPEVERKLEDREREKQKERDGWRRERDRRNADSSRYGRDRSDRYDSYDNSRDEEDRGYLRGTYDDRDGYDRHRDRGERERDSDRDRSYSSYPRTRSPPASTRSPPPRSSSALGGSTRSPPPTSSTLSSASVPAVPHSPAKMTPAEKAAFVKAEAQRRMQERMRALGVSPSPAAASTASPGAPEVDSSVEERLARERKEAQEKAEKAEREAEERERARRARVQEAKGILSAPASTIEPTVSVPASAPEVARSPPAPPVPSAQAIPRAKPAPPPPVKPRAPAPPPPVRGGARVAPQPPKPPIAAPTPPAPVFAPPPIAPVPNEEDDEDAKMEAELARLREAAKARANEQRLARRRELERQLEEARREEESHQVKASTSSNDPKDTIPTPVQAPTSPPRAPLAPSQAPAPTVPSVPPAGSTNPFHKFAKPAPQSTPTAPVPPPPKTTPSAGTGTNPFFNRQASQSQPPAPPAPVLPPLQTAPPVPPAPPAPVLAAPRTIPRPSSTPIPVPKTKLPQADDTDEDWDSPKEKDNDSDSSDEDFVDRAAMNKIADRIFGTGGAPPRPQSAAPALAQQQAAGMAPPAPPPPMTAPPTAAPQLPFVAPAPPPPPMVPPPPPPAPALPAPTASSGSGDRGALFAAIQGGKALRKAVTNDRSGAGLSGRVIGDAAPPAHISEVPREASPPVAFVPEAAPASQPLGSQVSSKSDNRQSVDWFAGLAADGGVVGKPSQSIQAMESHAEENEEAVPHITIHDHDTKSDDLVDVDLTKEHRTRTLYAYEAQRAEEISFGENQVILAHPSKSGDVWWYGSLVRGGPKGFFPNTYVQVIDQVVQAKAMYAYSATNQEEMSFNAGDTLDIIDRSEADWWKTEKEGSILMVPASYLELHEDSEEYLSVASDEGNGKATSSTVTDRKAEAEVRALERQRVLEAAGLIIKPADASAPPRPPRKHRPPPKVPERSSRATPDTLSRSQVERDLPEIPKGEEPAMRLEDAYDRYEAFRRRQQEPPPSGNRLSIVSTSSLESSPMVSSPTGTVFSVQAPSLAQSTSSSTGETARHGASAFLHSFLGRRTPGPEKNRLTISAPIPSGGEIPRTPSPAFGTSWSSLVDKDVLEGIPPAERKRQEAIFELIVTESAYVRDLQLIVEVFYTSLIDVLDQKATTVIFANVEDILLCNTSFYSALEERQKDCRLYMDQLGDLLQVHMGNMAVYTPYCVNQSIATKILQTIRASNPDVASRLQRLKDDPVCRNLDLSSYLLIPMQRITRYPLLLRQILNYTQSETERKQLEWAIATTERILDSINETIRENEGAERLAEVSRDLYIGEGRLDLTARTKYLGKRKLVKEGEVTKAKSGRKLHLILCNDVLVLLDAAARSLYRMPIPLSELKIREAPGGKNDLGFQLALAYPRGGDIISVKATSARDCHQWMQAISQASEYCKSVEQRAERRKSRSSGIGY</sequence>
<feature type="compositionally biased region" description="Low complexity" evidence="7">
    <location>
        <begin position="528"/>
        <end position="542"/>
    </location>
</feature>
<evidence type="ECO:0000256" key="7">
    <source>
        <dbReference type="SAM" id="MobiDB-lite"/>
    </source>
</evidence>
<feature type="region of interest" description="Disordered" evidence="7">
    <location>
        <begin position="208"/>
        <end position="313"/>
    </location>
</feature>
<keyword evidence="15" id="KW-1185">Reference proteome</keyword>